<gene>
    <name evidence="5" type="ORF">WCD74_02395</name>
</gene>
<evidence type="ECO:0000259" key="4">
    <source>
        <dbReference type="PROSITE" id="PS01124"/>
    </source>
</evidence>
<proteinExistence type="predicted"/>
<evidence type="ECO:0000313" key="6">
    <source>
        <dbReference type="Proteomes" id="UP001385809"/>
    </source>
</evidence>
<feature type="domain" description="HTH araC/xylS-type" evidence="4">
    <location>
        <begin position="144"/>
        <end position="246"/>
    </location>
</feature>
<keyword evidence="6" id="KW-1185">Reference proteome</keyword>
<keyword evidence="3" id="KW-0804">Transcription</keyword>
<dbReference type="PANTHER" id="PTHR46796">
    <property type="entry name" value="HTH-TYPE TRANSCRIPTIONAL ACTIVATOR RHAS-RELATED"/>
    <property type="match status" value="1"/>
</dbReference>
<organism evidence="5 6">
    <name type="scientific">Actinomycetospora aurantiaca</name>
    <dbReference type="NCBI Taxonomy" id="3129233"/>
    <lineage>
        <taxon>Bacteria</taxon>
        <taxon>Bacillati</taxon>
        <taxon>Actinomycetota</taxon>
        <taxon>Actinomycetes</taxon>
        <taxon>Pseudonocardiales</taxon>
        <taxon>Pseudonocardiaceae</taxon>
        <taxon>Actinomycetospora</taxon>
    </lineage>
</organism>
<evidence type="ECO:0000256" key="1">
    <source>
        <dbReference type="ARBA" id="ARBA00023015"/>
    </source>
</evidence>
<keyword evidence="1" id="KW-0805">Transcription regulation</keyword>
<evidence type="ECO:0000256" key="2">
    <source>
        <dbReference type="ARBA" id="ARBA00023125"/>
    </source>
</evidence>
<dbReference type="InterPro" id="IPR009057">
    <property type="entry name" value="Homeodomain-like_sf"/>
</dbReference>
<evidence type="ECO:0000256" key="3">
    <source>
        <dbReference type="ARBA" id="ARBA00023163"/>
    </source>
</evidence>
<dbReference type="Pfam" id="PF12833">
    <property type="entry name" value="HTH_18"/>
    <property type="match status" value="1"/>
</dbReference>
<dbReference type="RefSeq" id="WP_337693217.1">
    <property type="nucleotide sequence ID" value="NZ_JBBEGN010000001.1"/>
</dbReference>
<keyword evidence="2" id="KW-0238">DNA-binding</keyword>
<dbReference type="InterPro" id="IPR018060">
    <property type="entry name" value="HTH_AraC"/>
</dbReference>
<dbReference type="PROSITE" id="PS01124">
    <property type="entry name" value="HTH_ARAC_FAMILY_2"/>
    <property type="match status" value="1"/>
</dbReference>
<dbReference type="PANTHER" id="PTHR46796:SF12">
    <property type="entry name" value="HTH-TYPE DNA-BINDING TRANSCRIPTIONAL ACTIVATOR EUTR"/>
    <property type="match status" value="1"/>
</dbReference>
<dbReference type="SUPFAM" id="SSF46689">
    <property type="entry name" value="Homeodomain-like"/>
    <property type="match status" value="2"/>
</dbReference>
<reference evidence="5 6" key="1">
    <citation type="submission" date="2024-03" db="EMBL/GenBank/DDBJ databases">
        <title>Actinomycetospora sp. OC33-EN08, a novel actinomycete isolated from wild orchid (Aerides multiflora).</title>
        <authorList>
            <person name="Suriyachadkun C."/>
        </authorList>
    </citation>
    <scope>NUCLEOTIDE SEQUENCE [LARGE SCALE GENOMIC DNA]</scope>
    <source>
        <strain evidence="5 6">OC33-EN08</strain>
    </source>
</reference>
<evidence type="ECO:0000313" key="5">
    <source>
        <dbReference type="EMBL" id="MEJ2866598.1"/>
    </source>
</evidence>
<name>A0ABU8MGZ5_9PSEU</name>
<accession>A0ABU8MGZ5</accession>
<dbReference type="SMART" id="SM00342">
    <property type="entry name" value="HTH_ARAC"/>
    <property type="match status" value="1"/>
</dbReference>
<dbReference type="Gene3D" id="1.10.10.60">
    <property type="entry name" value="Homeodomain-like"/>
    <property type="match status" value="1"/>
</dbReference>
<dbReference type="InterPro" id="IPR050204">
    <property type="entry name" value="AraC_XylS_family_regulators"/>
</dbReference>
<dbReference type="Proteomes" id="UP001385809">
    <property type="component" value="Unassembled WGS sequence"/>
</dbReference>
<dbReference type="EMBL" id="JBBEGN010000001">
    <property type="protein sequence ID" value="MEJ2866598.1"/>
    <property type="molecule type" value="Genomic_DNA"/>
</dbReference>
<protein>
    <submittedName>
        <fullName evidence="5">Helix-turn-helix transcriptional regulator</fullName>
    </submittedName>
</protein>
<sequence>MDRVYRGRVGFRTRRVDLRAVAGEVFLVPPDDPWEAATDDVDVSGLMLDRDRFTQYAAALRGTDGADVTFTGLEPVSPAAARFWDATVAHVRESVLGDTVGRDSPLVQGEAFRMLAATLLTTFPNTALAGDAAPVGRVEPAVVRRAAQYMDEHARDDIGLDDVAAAARVSPRALQLAFRRHRDTTPLEYLRRVRMAGAHQDLQAGDPTRGDTVAAIAARWGFGSAGRFSGDYRRLHGCHPRDTLRR</sequence>
<comment type="caution">
    <text evidence="5">The sequence shown here is derived from an EMBL/GenBank/DDBJ whole genome shotgun (WGS) entry which is preliminary data.</text>
</comment>